<protein>
    <submittedName>
        <fullName evidence="1">Uncharacterized protein</fullName>
    </submittedName>
</protein>
<reference evidence="2" key="1">
    <citation type="submission" date="2014-04" db="EMBL/GenBank/DDBJ databases">
        <title>Evolutionary Origins and Diversification of the Mycorrhizal Mutualists.</title>
        <authorList>
            <consortium name="DOE Joint Genome Institute"/>
            <consortium name="Mycorrhizal Genomics Consortium"/>
            <person name="Kohler A."/>
            <person name="Kuo A."/>
            <person name="Nagy L.G."/>
            <person name="Floudas D."/>
            <person name="Copeland A."/>
            <person name="Barry K.W."/>
            <person name="Cichocki N."/>
            <person name="Veneault-Fourrey C."/>
            <person name="LaButti K."/>
            <person name="Lindquist E.A."/>
            <person name="Lipzen A."/>
            <person name="Lundell T."/>
            <person name="Morin E."/>
            <person name="Murat C."/>
            <person name="Riley R."/>
            <person name="Ohm R."/>
            <person name="Sun H."/>
            <person name="Tunlid A."/>
            <person name="Henrissat B."/>
            <person name="Grigoriev I.V."/>
            <person name="Hibbett D.S."/>
            <person name="Martin F."/>
        </authorList>
    </citation>
    <scope>NUCLEOTIDE SEQUENCE [LARGE SCALE GENOMIC DNA]</scope>
    <source>
        <strain evidence="2">FD-334 SS-4</strain>
    </source>
</reference>
<organism evidence="1 2">
    <name type="scientific">Hypholoma sublateritium (strain FD-334 SS-4)</name>
    <dbReference type="NCBI Taxonomy" id="945553"/>
    <lineage>
        <taxon>Eukaryota</taxon>
        <taxon>Fungi</taxon>
        <taxon>Dikarya</taxon>
        <taxon>Basidiomycota</taxon>
        <taxon>Agaricomycotina</taxon>
        <taxon>Agaricomycetes</taxon>
        <taxon>Agaricomycetidae</taxon>
        <taxon>Agaricales</taxon>
        <taxon>Agaricineae</taxon>
        <taxon>Strophariaceae</taxon>
        <taxon>Hypholoma</taxon>
    </lineage>
</organism>
<dbReference type="Proteomes" id="UP000054270">
    <property type="component" value="Unassembled WGS sequence"/>
</dbReference>
<accession>A0A0D2NNG5</accession>
<evidence type="ECO:0000313" key="1">
    <source>
        <dbReference type="EMBL" id="KJA20369.1"/>
    </source>
</evidence>
<dbReference type="EMBL" id="KN817568">
    <property type="protein sequence ID" value="KJA20369.1"/>
    <property type="molecule type" value="Genomic_DNA"/>
</dbReference>
<name>A0A0D2NNG5_HYPSF</name>
<evidence type="ECO:0000313" key="2">
    <source>
        <dbReference type="Proteomes" id="UP000054270"/>
    </source>
</evidence>
<keyword evidence="2" id="KW-1185">Reference proteome</keyword>
<dbReference type="AlphaFoldDB" id="A0A0D2NNG5"/>
<proteinExistence type="predicted"/>
<gene>
    <name evidence="1" type="ORF">HYPSUDRAFT_203859</name>
</gene>
<sequence>MSAHATPFSALRRALTIRTYTSCPDPRSNQFRRSRFLTRCCDAHRRTQVVLPAVPPPRVRSSPSLPLTTISALPYPLPMINDPLSCTEVHLARRVGSNATQPLPSNVSIARSPAATISTTPAVIAKAWLIGPAARAPLAAAVVEGPHSRPSRPLRRITFPIYIHRAPRDHWASEEHPDRLRLRRGRYDEWCSTRAARWRLECAGISWAPCPCTREGRLYPRYQNTAARMDKAAYMCGTRPLAGLGCSDDDGGLARDIKTVRVFCARRGRAATPVPPERGAEAAHSDDHVSRLRCARPWPCSATALSPRVAPSVGMRRRHGCVTAFVSRYMRRIRKCAGERRVDMQAKEWG</sequence>